<feature type="transmembrane region" description="Helical" evidence="6">
    <location>
        <begin position="317"/>
        <end position="340"/>
    </location>
</feature>
<keyword evidence="6" id="KW-1133">Transmembrane helix</keyword>
<feature type="transmembrane region" description="Helical" evidence="6">
    <location>
        <begin position="202"/>
        <end position="219"/>
    </location>
</feature>
<feature type="transmembrane region" description="Helical" evidence="6">
    <location>
        <begin position="25"/>
        <end position="48"/>
    </location>
</feature>
<dbReference type="Pfam" id="PF01554">
    <property type="entry name" value="MatE"/>
    <property type="match status" value="2"/>
</dbReference>
<keyword evidence="6" id="KW-0812">Transmembrane</keyword>
<feature type="transmembrane region" description="Helical" evidence="6">
    <location>
        <begin position="60"/>
        <end position="85"/>
    </location>
</feature>
<comment type="caution">
    <text evidence="7">The sequence shown here is derived from an EMBL/GenBank/DDBJ whole genome shotgun (WGS) entry which is preliminary data.</text>
</comment>
<protein>
    <recommendedName>
        <fullName evidence="3">Probable multidrug resistance protein NorM</fullName>
    </recommendedName>
    <alternativeName>
        <fullName evidence="5">Multidrug-efflux transporter</fullName>
    </alternativeName>
</protein>
<dbReference type="PANTHER" id="PTHR43298:SF2">
    <property type="entry name" value="FMN_FAD EXPORTER YEEO-RELATED"/>
    <property type="match status" value="1"/>
</dbReference>
<accession>A0ABQ3D241</accession>
<proteinExistence type="inferred from homology"/>
<feature type="transmembrane region" description="Helical" evidence="6">
    <location>
        <begin position="240"/>
        <end position="266"/>
    </location>
</feature>
<feature type="transmembrane region" description="Helical" evidence="6">
    <location>
        <begin position="388"/>
        <end position="408"/>
    </location>
</feature>
<evidence type="ECO:0000313" key="7">
    <source>
        <dbReference type="EMBL" id="GHA52245.1"/>
    </source>
</evidence>
<keyword evidence="4" id="KW-0813">Transport</keyword>
<comment type="function">
    <text evidence="1">Multidrug efflux pump.</text>
</comment>
<evidence type="ECO:0000256" key="4">
    <source>
        <dbReference type="ARBA" id="ARBA00022448"/>
    </source>
</evidence>
<name>A0ABQ3D241_9ACTN</name>
<keyword evidence="6" id="KW-0472">Membrane</keyword>
<dbReference type="EMBL" id="BMVN01000031">
    <property type="protein sequence ID" value="GHA52245.1"/>
    <property type="molecule type" value="Genomic_DNA"/>
</dbReference>
<dbReference type="PANTHER" id="PTHR43298">
    <property type="entry name" value="MULTIDRUG RESISTANCE PROTEIN NORM-RELATED"/>
    <property type="match status" value="1"/>
</dbReference>
<organism evidence="7 8">
    <name type="scientific">Streptomyces canarius</name>
    <dbReference type="NCBI Taxonomy" id="285453"/>
    <lineage>
        <taxon>Bacteria</taxon>
        <taxon>Bacillati</taxon>
        <taxon>Actinomycetota</taxon>
        <taxon>Actinomycetes</taxon>
        <taxon>Kitasatosporales</taxon>
        <taxon>Streptomycetaceae</taxon>
        <taxon>Streptomyces</taxon>
    </lineage>
</organism>
<evidence type="ECO:0000256" key="1">
    <source>
        <dbReference type="ARBA" id="ARBA00003408"/>
    </source>
</evidence>
<feature type="transmembrane region" description="Helical" evidence="6">
    <location>
        <begin position="286"/>
        <end position="305"/>
    </location>
</feature>
<feature type="transmembrane region" description="Helical" evidence="6">
    <location>
        <begin position="360"/>
        <end position="381"/>
    </location>
</feature>
<feature type="transmembrane region" description="Helical" evidence="6">
    <location>
        <begin position="140"/>
        <end position="159"/>
    </location>
</feature>
<evidence type="ECO:0000256" key="3">
    <source>
        <dbReference type="ARBA" id="ARBA00020268"/>
    </source>
</evidence>
<dbReference type="RefSeq" id="WP_229917492.1">
    <property type="nucleotide sequence ID" value="NZ_BMVN01000031.1"/>
</dbReference>
<keyword evidence="8" id="KW-1185">Reference proteome</keyword>
<feature type="transmembrane region" description="Helical" evidence="6">
    <location>
        <begin position="420"/>
        <end position="440"/>
    </location>
</feature>
<evidence type="ECO:0000313" key="8">
    <source>
        <dbReference type="Proteomes" id="UP000653644"/>
    </source>
</evidence>
<comment type="similarity">
    <text evidence="2">Belongs to the multi antimicrobial extrusion (MATE) (TC 2.A.66.1) family.</text>
</comment>
<evidence type="ECO:0000256" key="2">
    <source>
        <dbReference type="ARBA" id="ARBA00010199"/>
    </source>
</evidence>
<evidence type="ECO:0000256" key="5">
    <source>
        <dbReference type="ARBA" id="ARBA00031636"/>
    </source>
</evidence>
<dbReference type="Proteomes" id="UP000653644">
    <property type="component" value="Unassembled WGS sequence"/>
</dbReference>
<dbReference type="InterPro" id="IPR050222">
    <property type="entry name" value="MATE_MdtK"/>
</dbReference>
<evidence type="ECO:0000256" key="6">
    <source>
        <dbReference type="SAM" id="Phobius"/>
    </source>
</evidence>
<sequence>MTGHSDARGLPDAPPTRVSRKIGRLAVPMVLGDLLGYLTMLTLVAMVGRMGDQALYVRSLFLPLGMVFSAINAALAVSTQVACSLSKGREKPEDVFPLTVSMTKVWVVLGASLTLVLSLGAPGFAHLFDVSDTARSEFVWFLRWMSVVSLLGFGPALCASALRGFGFARQGLMLTLVSSFTEVALVAWLGLGTGLGIDSLPVAAAVCALAGTSAGLWLMRRAGLWRPGQRAPWRREVLGHVRSVGVPVGATLGLISFYSLALLWVLGPYGEATVAGFSTASSVQSLILMPGIVLGSATAIIFNQLRGAGAYGSLGVTYRSGIVLSFAVFAAIAVVTFFARDAIAQVMTGDTDAAAVASEYLGIVALTYAVQGPVLVALTLLEHIGGGRLAVLLNAVYFGGNVVVGAWVCAATDSPHGMYWTVAVFNVVGANVLVAAAAFVNKQVRQNTLAEAAPL</sequence>
<feature type="transmembrane region" description="Helical" evidence="6">
    <location>
        <begin position="105"/>
        <end position="128"/>
    </location>
</feature>
<reference evidence="8" key="1">
    <citation type="journal article" date="2019" name="Int. J. Syst. Evol. Microbiol.">
        <title>The Global Catalogue of Microorganisms (GCM) 10K type strain sequencing project: providing services to taxonomists for standard genome sequencing and annotation.</title>
        <authorList>
            <consortium name="The Broad Institute Genomics Platform"/>
            <consortium name="The Broad Institute Genome Sequencing Center for Infectious Disease"/>
            <person name="Wu L."/>
            <person name="Ma J."/>
        </authorList>
    </citation>
    <scope>NUCLEOTIDE SEQUENCE [LARGE SCALE GENOMIC DNA]</scope>
    <source>
        <strain evidence="8">JCM 4733</strain>
    </source>
</reference>
<dbReference type="InterPro" id="IPR002528">
    <property type="entry name" value="MATE_fam"/>
</dbReference>
<gene>
    <name evidence="7" type="ORF">GCM10010345_66060</name>
</gene>
<feature type="transmembrane region" description="Helical" evidence="6">
    <location>
        <begin position="171"/>
        <end position="190"/>
    </location>
</feature>